<organism evidence="1 2">
    <name type="scientific">Ovis aries</name>
    <name type="common">Sheep</name>
    <dbReference type="NCBI Taxonomy" id="9940"/>
    <lineage>
        <taxon>Eukaryota</taxon>
        <taxon>Metazoa</taxon>
        <taxon>Chordata</taxon>
        <taxon>Craniata</taxon>
        <taxon>Vertebrata</taxon>
        <taxon>Euteleostomi</taxon>
        <taxon>Mammalia</taxon>
        <taxon>Eutheria</taxon>
        <taxon>Laurasiatheria</taxon>
        <taxon>Artiodactyla</taxon>
        <taxon>Ruminantia</taxon>
        <taxon>Pecora</taxon>
        <taxon>Bovidae</taxon>
        <taxon>Caprinae</taxon>
        <taxon>Ovis</taxon>
    </lineage>
</organism>
<accession>A0A836ADF1</accession>
<sequence length="113" mass="12448">CHPVHGAAKSTSPSLCFEMRQHLTGSPFKIRSSAQGSRVLHLFLFLSAAPLSCDLGEEFSSAKKEIRDKKAVPRKFHETVRSHRLNTKPELPGGMELSAVLRLPTLQVFQAPA</sequence>
<feature type="non-terminal residue" evidence="1">
    <location>
        <position position="1"/>
    </location>
</feature>
<protein>
    <submittedName>
        <fullName evidence="1">Uncharacterized protein</fullName>
    </submittedName>
</protein>
<proteinExistence type="predicted"/>
<comment type="caution">
    <text evidence="1">The sequence shown here is derived from an EMBL/GenBank/DDBJ whole genome shotgun (WGS) entry which is preliminary data.</text>
</comment>
<gene>
    <name evidence="1" type="ORF">JEQ12_017434</name>
</gene>
<name>A0A836ADF1_SHEEP</name>
<dbReference type="Proteomes" id="UP000664991">
    <property type="component" value="Unassembled WGS sequence"/>
</dbReference>
<evidence type="ECO:0000313" key="1">
    <source>
        <dbReference type="EMBL" id="KAG5207670.1"/>
    </source>
</evidence>
<dbReference type="AlphaFoldDB" id="A0A836ADF1"/>
<dbReference type="EMBL" id="JAEMGP010000006">
    <property type="protein sequence ID" value="KAG5207670.1"/>
    <property type="molecule type" value="Genomic_DNA"/>
</dbReference>
<reference evidence="1 2" key="1">
    <citation type="submission" date="2020-12" db="EMBL/GenBank/DDBJ databases">
        <title>De novo assembly of Tibetan sheep genome.</title>
        <authorList>
            <person name="Li X."/>
        </authorList>
    </citation>
    <scope>NUCLEOTIDE SEQUENCE [LARGE SCALE GENOMIC DNA]</scope>
    <source>
        <tissue evidence="1">Heart</tissue>
    </source>
</reference>
<evidence type="ECO:0000313" key="2">
    <source>
        <dbReference type="Proteomes" id="UP000664991"/>
    </source>
</evidence>